<name>A0A171B571_9ACTN</name>
<protein>
    <submittedName>
        <fullName evidence="3">Serine/threonine phosphatase</fullName>
    </submittedName>
</protein>
<dbReference type="Proteomes" id="UP000077701">
    <property type="component" value="Unassembled WGS sequence"/>
</dbReference>
<dbReference type="InterPro" id="IPR001932">
    <property type="entry name" value="PPM-type_phosphatase-like_dom"/>
</dbReference>
<dbReference type="SUPFAM" id="SSF81606">
    <property type="entry name" value="PP2C-like"/>
    <property type="match status" value="1"/>
</dbReference>
<feature type="compositionally biased region" description="Basic and acidic residues" evidence="1">
    <location>
        <begin position="7"/>
        <end position="18"/>
    </location>
</feature>
<evidence type="ECO:0000313" key="4">
    <source>
        <dbReference type="Proteomes" id="UP000077701"/>
    </source>
</evidence>
<comment type="caution">
    <text evidence="3">The sequence shown here is derived from an EMBL/GenBank/DDBJ whole genome shotgun (WGS) entry which is preliminary data.</text>
</comment>
<evidence type="ECO:0000256" key="1">
    <source>
        <dbReference type="SAM" id="MobiDB-lite"/>
    </source>
</evidence>
<proteinExistence type="predicted"/>
<dbReference type="Pfam" id="PF12773">
    <property type="entry name" value="DZR"/>
    <property type="match status" value="1"/>
</dbReference>
<feature type="domain" description="PPM-type phosphatase" evidence="2">
    <location>
        <begin position="96"/>
        <end position="358"/>
    </location>
</feature>
<dbReference type="EMBL" id="BDCX01000001">
    <property type="protein sequence ID" value="GAT64668.1"/>
    <property type="molecule type" value="Genomic_DNA"/>
</dbReference>
<evidence type="ECO:0000259" key="2">
    <source>
        <dbReference type="PROSITE" id="PS51746"/>
    </source>
</evidence>
<gene>
    <name evidence="3" type="ORF">PS9374_00299</name>
</gene>
<dbReference type="AlphaFoldDB" id="A0A171B571"/>
<accession>A0A171B571</accession>
<dbReference type="Gene3D" id="3.60.40.10">
    <property type="entry name" value="PPM-type phosphatase domain"/>
    <property type="match status" value="1"/>
</dbReference>
<feature type="region of interest" description="Disordered" evidence="1">
    <location>
        <begin position="225"/>
        <end position="256"/>
    </location>
</feature>
<organism evidence="3 4">
    <name type="scientific">Planomonospora sphaerica</name>
    <dbReference type="NCBI Taxonomy" id="161355"/>
    <lineage>
        <taxon>Bacteria</taxon>
        <taxon>Bacillati</taxon>
        <taxon>Actinomycetota</taxon>
        <taxon>Actinomycetes</taxon>
        <taxon>Streptosporangiales</taxon>
        <taxon>Streptosporangiaceae</taxon>
        <taxon>Planomonospora</taxon>
    </lineage>
</organism>
<feature type="region of interest" description="Disordered" evidence="1">
    <location>
        <begin position="1"/>
        <end position="29"/>
    </location>
</feature>
<dbReference type="PROSITE" id="PS51746">
    <property type="entry name" value="PPM_2"/>
    <property type="match status" value="1"/>
</dbReference>
<keyword evidence="4" id="KW-1185">Reference proteome</keyword>
<dbReference type="InterPro" id="IPR025874">
    <property type="entry name" value="DZR"/>
</dbReference>
<reference evidence="3 4" key="1">
    <citation type="journal article" date="2016" name="Genome Announc.">
        <title>Draft Genome Sequence of Planomonospora sphaerica JCM9374, a Rare Actinomycete.</title>
        <authorList>
            <person name="Dohra H."/>
            <person name="Suzuki T."/>
            <person name="Inoue Y."/>
            <person name="Kodani S."/>
        </authorList>
    </citation>
    <scope>NUCLEOTIDE SEQUENCE [LARGE SCALE GENOMIC DNA]</scope>
    <source>
        <strain evidence="3 4">JCM 9374</strain>
    </source>
</reference>
<dbReference type="STRING" id="161355.PS9374_00299"/>
<dbReference type="RefSeq" id="WP_153054042.1">
    <property type="nucleotide sequence ID" value="NZ_BDCX01000001.1"/>
</dbReference>
<reference evidence="4" key="2">
    <citation type="submission" date="2016-04" db="EMBL/GenBank/DDBJ databases">
        <title>Planomonospora sphaerica JCM9374 whole genome shotgun sequence.</title>
        <authorList>
            <person name="Suzuki T."/>
            <person name="Dohra H."/>
            <person name="Kodani S."/>
        </authorList>
    </citation>
    <scope>NUCLEOTIDE SEQUENCE [LARGE SCALE GENOMIC DNA]</scope>
    <source>
        <strain evidence="4">JCM 9374</strain>
    </source>
</reference>
<dbReference type="InterPro" id="IPR036457">
    <property type="entry name" value="PPM-type-like_dom_sf"/>
</dbReference>
<sequence>MTGPPPDRADEPDADGPRHGGTPGGADDAGRAGGFCPYCGAGVLPGDLFCEQCGRELSSARCARCGPAPVDPDGYCERCGLKQPTGRDHAETTAGGAAGVSDRGLRHARNEDAMVLAAAGPAGGPARGGLTVGVVCDGVSSSPRADEASSAAASTGAAVLLEALGAGTGPEAATRAAAARAAAAVAALASSPDDAPACTYVSAVVGPGGVTVGWVGDSRAYWLRSGPPGPGSRDVPGSPDRSVPTRPVPPAGAAVPEDRLPLTGSALLTEDDTAAPGVLSAWLGADAGEVEARVRTFAPRDSGAVVVCSDGLWGYLREAAALAPFTAGTAPLEAARALVRHALAAGGRDNVTVLVIPFDPPPAPAGTHLRRRND</sequence>
<dbReference type="OrthoDB" id="9801841at2"/>
<dbReference type="SMART" id="SM00332">
    <property type="entry name" value="PP2Cc"/>
    <property type="match status" value="1"/>
</dbReference>
<evidence type="ECO:0000313" key="3">
    <source>
        <dbReference type="EMBL" id="GAT64668.1"/>
    </source>
</evidence>
<dbReference type="Pfam" id="PF13672">
    <property type="entry name" value="PP2C_2"/>
    <property type="match status" value="1"/>
</dbReference>